<sequence>MIGCFPKMLTELTEGKGLEPVRRNSIKSDHSNRMSMFEFKVLPGGVAYEGNDFDGENTSETFRDREENRNKGRNPLSSECGSPLPMKLYEPAHWWLHGPYSLYLVLFQSSRRETIIAQHLGLPRLY</sequence>
<dbReference type="EMBL" id="JAHXZJ010001119">
    <property type="protein sequence ID" value="KAH0553808.1"/>
    <property type="molecule type" value="Genomic_DNA"/>
</dbReference>
<reference evidence="2 3" key="1">
    <citation type="journal article" date="2021" name="J. Hered.">
        <title>A chromosome-level genome assembly of the parasitoid wasp, Cotesia glomerata (Hymenoptera: Braconidae).</title>
        <authorList>
            <person name="Pinto B.J."/>
            <person name="Weis J.J."/>
            <person name="Gamble T."/>
            <person name="Ode P.J."/>
            <person name="Paul R."/>
            <person name="Zaspel J.M."/>
        </authorList>
    </citation>
    <scope>NUCLEOTIDE SEQUENCE [LARGE SCALE GENOMIC DNA]</scope>
    <source>
        <strain evidence="2">CgM1</strain>
    </source>
</reference>
<proteinExistence type="predicted"/>
<name>A0AAV7IJJ7_COTGL</name>
<dbReference type="Proteomes" id="UP000826195">
    <property type="component" value="Unassembled WGS sequence"/>
</dbReference>
<organism evidence="2 3">
    <name type="scientific">Cotesia glomerata</name>
    <name type="common">Lepidopteran parasitic wasp</name>
    <name type="synonym">Apanteles glomeratus</name>
    <dbReference type="NCBI Taxonomy" id="32391"/>
    <lineage>
        <taxon>Eukaryota</taxon>
        <taxon>Metazoa</taxon>
        <taxon>Ecdysozoa</taxon>
        <taxon>Arthropoda</taxon>
        <taxon>Hexapoda</taxon>
        <taxon>Insecta</taxon>
        <taxon>Pterygota</taxon>
        <taxon>Neoptera</taxon>
        <taxon>Endopterygota</taxon>
        <taxon>Hymenoptera</taxon>
        <taxon>Apocrita</taxon>
        <taxon>Ichneumonoidea</taxon>
        <taxon>Braconidae</taxon>
        <taxon>Microgastrinae</taxon>
        <taxon>Cotesia</taxon>
    </lineage>
</organism>
<feature type="compositionally biased region" description="Basic and acidic residues" evidence="1">
    <location>
        <begin position="61"/>
        <end position="70"/>
    </location>
</feature>
<gene>
    <name evidence="2" type="ORF">KQX54_004561</name>
</gene>
<comment type="caution">
    <text evidence="2">The sequence shown here is derived from an EMBL/GenBank/DDBJ whole genome shotgun (WGS) entry which is preliminary data.</text>
</comment>
<feature type="region of interest" description="Disordered" evidence="1">
    <location>
        <begin position="50"/>
        <end position="83"/>
    </location>
</feature>
<protein>
    <submittedName>
        <fullName evidence="2">Uncharacterized protein</fullName>
    </submittedName>
</protein>
<accession>A0AAV7IJJ7</accession>
<dbReference type="AlphaFoldDB" id="A0AAV7IJJ7"/>
<evidence type="ECO:0000313" key="3">
    <source>
        <dbReference type="Proteomes" id="UP000826195"/>
    </source>
</evidence>
<evidence type="ECO:0000256" key="1">
    <source>
        <dbReference type="SAM" id="MobiDB-lite"/>
    </source>
</evidence>
<evidence type="ECO:0000313" key="2">
    <source>
        <dbReference type="EMBL" id="KAH0553808.1"/>
    </source>
</evidence>
<keyword evidence="3" id="KW-1185">Reference proteome</keyword>